<evidence type="ECO:0000259" key="15">
    <source>
        <dbReference type="Pfam" id="PF13476"/>
    </source>
</evidence>
<dbReference type="GO" id="GO:0007004">
    <property type="term" value="P:telomere maintenance via telomerase"/>
    <property type="evidence" value="ECO:0007669"/>
    <property type="project" value="TreeGrafter"/>
</dbReference>
<dbReference type="PANTHER" id="PTHR18867:SF12">
    <property type="entry name" value="DNA REPAIR PROTEIN RAD50"/>
    <property type="match status" value="1"/>
</dbReference>
<evidence type="ECO:0000256" key="12">
    <source>
        <dbReference type="ARBA" id="ARBA00023242"/>
    </source>
</evidence>
<feature type="coiled-coil region" evidence="14">
    <location>
        <begin position="991"/>
        <end position="1041"/>
    </location>
</feature>
<dbReference type="InterPro" id="IPR004584">
    <property type="entry name" value="Rad50_eukaryotes"/>
</dbReference>
<evidence type="ECO:0000256" key="4">
    <source>
        <dbReference type="ARBA" id="ARBA00009439"/>
    </source>
</evidence>
<evidence type="ECO:0000256" key="2">
    <source>
        <dbReference type="ARBA" id="ARBA00004123"/>
    </source>
</evidence>
<protein>
    <submittedName>
        <fullName evidence="16">15582_t:CDS:1</fullName>
    </submittedName>
</protein>
<dbReference type="SUPFAM" id="SSF52540">
    <property type="entry name" value="P-loop containing nucleoside triphosphate hydrolases"/>
    <property type="match status" value="2"/>
</dbReference>
<dbReference type="Proteomes" id="UP001153678">
    <property type="component" value="Unassembled WGS sequence"/>
</dbReference>
<dbReference type="GO" id="GO:0046872">
    <property type="term" value="F:metal ion binding"/>
    <property type="evidence" value="ECO:0007669"/>
    <property type="project" value="UniProtKB-KW"/>
</dbReference>
<feature type="coiled-coil region" evidence="14">
    <location>
        <begin position="398"/>
        <end position="429"/>
    </location>
</feature>
<feature type="coiled-coil region" evidence="14">
    <location>
        <begin position="815"/>
        <end position="929"/>
    </location>
</feature>
<dbReference type="GO" id="GO:0051880">
    <property type="term" value="F:G-quadruplex DNA binding"/>
    <property type="evidence" value="ECO:0007669"/>
    <property type="project" value="TreeGrafter"/>
</dbReference>
<feature type="coiled-coil region" evidence="14">
    <location>
        <begin position="215"/>
        <end position="357"/>
    </location>
</feature>
<comment type="subcellular location">
    <subcellularLocation>
        <location evidence="3">Chromosome</location>
    </subcellularLocation>
    <subcellularLocation>
        <location evidence="2">Nucleus</location>
    </subcellularLocation>
</comment>
<keyword evidence="6" id="KW-0479">Metal-binding</keyword>
<evidence type="ECO:0000256" key="7">
    <source>
        <dbReference type="ARBA" id="ARBA00022763"/>
    </source>
</evidence>
<dbReference type="InterPro" id="IPR027417">
    <property type="entry name" value="P-loop_NTPase"/>
</dbReference>
<dbReference type="PANTHER" id="PTHR18867">
    <property type="entry name" value="RAD50"/>
    <property type="match status" value="1"/>
</dbReference>
<keyword evidence="7" id="KW-0227">DNA damage</keyword>
<keyword evidence="12" id="KW-0539">Nucleus</keyword>
<keyword evidence="11" id="KW-0234">DNA repair</keyword>
<keyword evidence="10 14" id="KW-0175">Coiled coil</keyword>
<comment type="similarity">
    <text evidence="4">Belongs to the SMC family. RAD50 subfamily.</text>
</comment>
<evidence type="ECO:0000256" key="8">
    <source>
        <dbReference type="ARBA" id="ARBA00022801"/>
    </source>
</evidence>
<dbReference type="GO" id="GO:0016887">
    <property type="term" value="F:ATP hydrolysis activity"/>
    <property type="evidence" value="ECO:0007669"/>
    <property type="project" value="InterPro"/>
</dbReference>
<dbReference type="GO" id="GO:0000794">
    <property type="term" value="C:condensed nuclear chromosome"/>
    <property type="evidence" value="ECO:0007669"/>
    <property type="project" value="TreeGrafter"/>
</dbReference>
<comment type="caution">
    <text evidence="16">The sequence shown here is derived from an EMBL/GenBank/DDBJ whole genome shotgun (WGS) entry which is preliminary data.</text>
</comment>
<feature type="coiled-coil region" evidence="14">
    <location>
        <begin position="499"/>
        <end position="526"/>
    </location>
</feature>
<dbReference type="GO" id="GO:0030870">
    <property type="term" value="C:Mre11 complex"/>
    <property type="evidence" value="ECO:0007669"/>
    <property type="project" value="InterPro"/>
</dbReference>
<evidence type="ECO:0000256" key="11">
    <source>
        <dbReference type="ARBA" id="ARBA00023204"/>
    </source>
</evidence>
<dbReference type="Gene3D" id="3.40.50.300">
    <property type="entry name" value="P-loop containing nucleotide triphosphate hydrolases"/>
    <property type="match status" value="2"/>
</dbReference>
<sequence>MPKIHSIAIRGIRCFSPSGCNEVNLDQPLTLIVGANGSGKTTIIEALRYATTGFCPPGTSKGKTFVMDPTVYEENEVKAQIKLEFTSVEGQEIVATRSMSMKLKKTTTEFKTLESLMEIMDNESQAKISLTGRCAELDTAVPEQLGVSSAVLDFVIFCHQDESLWPLLSEPSTLKKKFDEIFESGKLSNIITDIKKDRKTLAVAYKECKLVFEHLMKERERAEKIQRRINQNKIKVEELSRKRDTYELQLNNVSQEIGELLATIKRLNQKETELNIMINEKKQKMQALESLKNRMIESHESDEELEILIDKFDSNLRDQQANIEDWKQQIEKLEFNIKELQSTLNKLSSKKIHLQVEYSAHEKRLDDRNNLMQKISRDCQFSNMLSAISAEESMQNLKSLLRSSIEEKKNKLEDERKRLQQEEHYLTDRLSDLKTRVSSLKQTRDYTLRSKESNKSKKSRLDLEIKKICQVSDSDLKFIDTSLETVKSELKKFAQDDLINEISKKIDSKQSEYNEIDLKLSRLQELSTNQAKLEYRRSEKRKLTLILQSTWEQLTFKLSELLNKDPNLDSLEKEWDDRMNLCKNVNKELEQQRDLVGLKYSRIQAKIDMMTSSKETKSQDLRFHIQKVKEVCGEEEYLTLLKEAEDQFEHKQNEMNLFYGTSNIYEHYVDWAEKEKNCPLCHHPFTGIDSLNDFIERLRKFVTNLPEEQLKQERNLDDIKIKCQRLRELQQDHIAIRRLKTEISELNQSIEKQAQESNEYKIQLEEIDAKLSLSQENMFNFLELDKEVQDAIKLKASLSGLDKEINSLEPYMRASNESKNKKDEWREKAKTLREEIKELNDIREIRNREERDLRERLHKLEMDKYKKQNDFDNRSQIQKQIDELNKSITLQEHELSPLFDQITNLDNEIRDMTAELQEFRTRKSESEDAIMTDLNKLQTFHENFTKIEREINEYVHSGKREGLDECTEQIKRIQQSTTEKTNYSNELKEKLHQLDLNIGQTRQAKRDLQDNRDYRNLKVEIENLQIKIEDLRQQLESQGSTNYVKRENFLQAERTRISSEISSITGNMEQIRVTINIDREDLETQYKNIKERFKEQWALKHGDQEAIAEIDRLINELDNILMNYHTRKMQEINSKIEELWGEAYNGDDIERIEIRSEQENAQNNRSYNYRVVMQKNGKILDMRGRCSAGQRMLASIIIRMALAECFSKGFGMFVLDEPTTNLDENHINKLAISLRCIVENRRKESNFQLVVITHDDKFAEKLGLRELSNFKYRVEKIENGLSMIVKLDHNNDRL</sequence>
<dbReference type="GO" id="GO:0043047">
    <property type="term" value="F:single-stranded telomeric DNA binding"/>
    <property type="evidence" value="ECO:0007669"/>
    <property type="project" value="TreeGrafter"/>
</dbReference>
<dbReference type="Gene3D" id="1.10.287.1490">
    <property type="match status" value="1"/>
</dbReference>
<keyword evidence="5" id="KW-0158">Chromosome</keyword>
<dbReference type="EMBL" id="CAMKVN010000013">
    <property type="protein sequence ID" value="CAI2161775.1"/>
    <property type="molecule type" value="Genomic_DNA"/>
</dbReference>
<dbReference type="GO" id="GO:0000722">
    <property type="term" value="P:telomere maintenance via recombination"/>
    <property type="evidence" value="ECO:0007669"/>
    <property type="project" value="TreeGrafter"/>
</dbReference>
<evidence type="ECO:0000256" key="5">
    <source>
        <dbReference type="ARBA" id="ARBA00022454"/>
    </source>
</evidence>
<name>A0A9W4SAS6_9GLOM</name>
<comment type="catalytic activity">
    <reaction evidence="13">
        <text>ATP + H2O = ADP + phosphate + H(+)</text>
        <dbReference type="Rhea" id="RHEA:13065"/>
        <dbReference type="ChEBI" id="CHEBI:15377"/>
        <dbReference type="ChEBI" id="CHEBI:15378"/>
        <dbReference type="ChEBI" id="CHEBI:30616"/>
        <dbReference type="ChEBI" id="CHEBI:43474"/>
        <dbReference type="ChEBI" id="CHEBI:456216"/>
    </reaction>
</comment>
<evidence type="ECO:0000313" key="16">
    <source>
        <dbReference type="EMBL" id="CAI2161775.1"/>
    </source>
</evidence>
<proteinExistence type="inferred from homology"/>
<dbReference type="GO" id="GO:0003691">
    <property type="term" value="F:double-stranded telomeric DNA binding"/>
    <property type="evidence" value="ECO:0007669"/>
    <property type="project" value="TreeGrafter"/>
</dbReference>
<keyword evidence="17" id="KW-1185">Reference proteome</keyword>
<comment type="cofactor">
    <cofactor evidence="1">
        <name>Zn(2+)</name>
        <dbReference type="ChEBI" id="CHEBI:29105"/>
    </cofactor>
</comment>
<reference evidence="16" key="1">
    <citation type="submission" date="2022-08" db="EMBL/GenBank/DDBJ databases">
        <authorList>
            <person name="Kallberg Y."/>
            <person name="Tangrot J."/>
            <person name="Rosling A."/>
        </authorList>
    </citation>
    <scope>NUCLEOTIDE SEQUENCE</scope>
    <source>
        <strain evidence="16">Wild A</strain>
    </source>
</reference>
<evidence type="ECO:0000256" key="9">
    <source>
        <dbReference type="ARBA" id="ARBA00022833"/>
    </source>
</evidence>
<dbReference type="NCBIfam" id="TIGR00606">
    <property type="entry name" value="rad50"/>
    <property type="match status" value="1"/>
</dbReference>
<feature type="domain" description="Rad50/SbcC-type AAA" evidence="15">
    <location>
        <begin position="6"/>
        <end position="235"/>
    </location>
</feature>
<keyword evidence="8" id="KW-0378">Hydrolase</keyword>
<evidence type="ECO:0000256" key="3">
    <source>
        <dbReference type="ARBA" id="ARBA00004286"/>
    </source>
</evidence>
<evidence type="ECO:0000256" key="6">
    <source>
        <dbReference type="ARBA" id="ARBA00022723"/>
    </source>
</evidence>
<dbReference type="GO" id="GO:0070192">
    <property type="term" value="P:chromosome organization involved in meiotic cell cycle"/>
    <property type="evidence" value="ECO:0007669"/>
    <property type="project" value="TreeGrafter"/>
</dbReference>
<gene>
    <name evidence="16" type="ORF">FWILDA_LOCUS221</name>
</gene>
<dbReference type="OrthoDB" id="18797at2759"/>
<evidence type="ECO:0000256" key="10">
    <source>
        <dbReference type="ARBA" id="ARBA00023054"/>
    </source>
</evidence>
<evidence type="ECO:0000256" key="13">
    <source>
        <dbReference type="ARBA" id="ARBA00049360"/>
    </source>
</evidence>
<dbReference type="Pfam" id="PF13476">
    <property type="entry name" value="AAA_23"/>
    <property type="match status" value="1"/>
</dbReference>
<evidence type="ECO:0000313" key="17">
    <source>
        <dbReference type="Proteomes" id="UP001153678"/>
    </source>
</evidence>
<accession>A0A9W4SAS6</accession>
<feature type="coiled-coil region" evidence="14">
    <location>
        <begin position="736"/>
        <end position="770"/>
    </location>
</feature>
<keyword evidence="9" id="KW-0862">Zinc</keyword>
<dbReference type="GO" id="GO:0006302">
    <property type="term" value="P:double-strand break repair"/>
    <property type="evidence" value="ECO:0007669"/>
    <property type="project" value="InterPro"/>
</dbReference>
<dbReference type="InterPro" id="IPR038729">
    <property type="entry name" value="Rad50/SbcC_AAA"/>
</dbReference>
<organism evidence="16 17">
    <name type="scientific">Funneliformis geosporum</name>
    <dbReference type="NCBI Taxonomy" id="1117311"/>
    <lineage>
        <taxon>Eukaryota</taxon>
        <taxon>Fungi</taxon>
        <taxon>Fungi incertae sedis</taxon>
        <taxon>Mucoromycota</taxon>
        <taxon>Glomeromycotina</taxon>
        <taxon>Glomeromycetes</taxon>
        <taxon>Glomerales</taxon>
        <taxon>Glomeraceae</taxon>
        <taxon>Funneliformis</taxon>
    </lineage>
</organism>
<evidence type="ECO:0000256" key="1">
    <source>
        <dbReference type="ARBA" id="ARBA00001947"/>
    </source>
</evidence>
<evidence type="ECO:0000256" key="14">
    <source>
        <dbReference type="SAM" id="Coils"/>
    </source>
</evidence>